<evidence type="ECO:0000313" key="6">
    <source>
        <dbReference type="Proteomes" id="UP000019222"/>
    </source>
</evidence>
<dbReference type="AlphaFoldDB" id="W5Y4K2"/>
<evidence type="ECO:0000256" key="1">
    <source>
        <dbReference type="ARBA" id="ARBA00023015"/>
    </source>
</evidence>
<dbReference type="InterPro" id="IPR010982">
    <property type="entry name" value="Lambda_DNA-bd_dom_sf"/>
</dbReference>
<dbReference type="Proteomes" id="UP000019222">
    <property type="component" value="Chromosome"/>
</dbReference>
<keyword evidence="6" id="KW-1185">Reference proteome</keyword>
<name>W5Y4K2_9CORY</name>
<sequence length="346" mass="37129">MPRSTTLKDVAEAAGVSISTTSRALADNPAISEETRRRIKKLAKQLNYRPNAQARALRKSKTNTIGVAVPSLINPYYAEMATSIQQEAAARGFATIIANTNENPDELRRSLQVLHNQRVDGMIIVPNEGTEDLVEELHTSGVPVVAVDRELAIDGLICVVSDPSRGMNAAVKHLSEHGHTPIGYLSGPMSTSTGRKRLEAFHEACAEAGLPEQPVYVGGYRQSEGRMGATELLGQGVKALLAGDSMMTIGAIEACQARGIEIGVDIAVIGFDNYPLFELLPKPITIIDQDVAAMAIRALDLVRQQIEEPNRQRLDSTVKGKISTLTQLIVRASSDFDAPATAGGAR</sequence>
<organism evidence="5 6">
    <name type="scientific">Corynebacterium vitaeruminis DSM 20294</name>
    <dbReference type="NCBI Taxonomy" id="1224164"/>
    <lineage>
        <taxon>Bacteria</taxon>
        <taxon>Bacillati</taxon>
        <taxon>Actinomycetota</taxon>
        <taxon>Actinomycetes</taxon>
        <taxon>Mycobacteriales</taxon>
        <taxon>Corynebacteriaceae</taxon>
        <taxon>Corynebacterium</taxon>
    </lineage>
</organism>
<dbReference type="Pfam" id="PF00532">
    <property type="entry name" value="Peripla_BP_1"/>
    <property type="match status" value="1"/>
</dbReference>
<dbReference type="RefSeq" id="WP_025253822.1">
    <property type="nucleotide sequence ID" value="NZ_CP004353.1"/>
</dbReference>
<dbReference type="STRING" id="1224164.B843_12340"/>
<feature type="domain" description="HTH lacI-type" evidence="4">
    <location>
        <begin position="5"/>
        <end position="59"/>
    </location>
</feature>
<dbReference type="SMART" id="SM00354">
    <property type="entry name" value="HTH_LACI"/>
    <property type="match status" value="1"/>
</dbReference>
<evidence type="ECO:0000256" key="3">
    <source>
        <dbReference type="ARBA" id="ARBA00023163"/>
    </source>
</evidence>
<protein>
    <recommendedName>
        <fullName evidence="4">HTH lacI-type domain-containing protein</fullName>
    </recommendedName>
</protein>
<dbReference type="PANTHER" id="PTHR30146:SF109">
    <property type="entry name" value="HTH-TYPE TRANSCRIPTIONAL REGULATOR GALS"/>
    <property type="match status" value="1"/>
</dbReference>
<dbReference type="PATRIC" id="fig|1224164.3.peg.2491"/>
<dbReference type="SUPFAM" id="SSF53822">
    <property type="entry name" value="Periplasmic binding protein-like I"/>
    <property type="match status" value="1"/>
</dbReference>
<proteinExistence type="predicted"/>
<dbReference type="HOGENOM" id="CLU_037628_6_0_11"/>
<dbReference type="Gene3D" id="3.40.50.2300">
    <property type="match status" value="2"/>
</dbReference>
<dbReference type="InterPro" id="IPR001761">
    <property type="entry name" value="Peripla_BP/Lac1_sug-bd_dom"/>
</dbReference>
<reference evidence="5 6" key="1">
    <citation type="submission" date="2013-02" db="EMBL/GenBank/DDBJ databases">
        <title>The complete genome sequence of Corynebacterium vitaeruminis DSM 20294.</title>
        <authorList>
            <person name="Ruckert C."/>
            <person name="Albersmeier A."/>
            <person name="Kalinowski J."/>
        </authorList>
    </citation>
    <scope>NUCLEOTIDE SEQUENCE [LARGE SCALE GENOMIC DNA]</scope>
    <source>
        <strain evidence="6">ATCC 10234</strain>
    </source>
</reference>
<dbReference type="CDD" id="cd01392">
    <property type="entry name" value="HTH_LacI"/>
    <property type="match status" value="1"/>
</dbReference>
<dbReference type="eggNOG" id="COG1609">
    <property type="taxonomic scope" value="Bacteria"/>
</dbReference>
<dbReference type="GO" id="GO:0000976">
    <property type="term" value="F:transcription cis-regulatory region binding"/>
    <property type="evidence" value="ECO:0007669"/>
    <property type="project" value="TreeGrafter"/>
</dbReference>
<accession>W5Y4K2</accession>
<dbReference type="PANTHER" id="PTHR30146">
    <property type="entry name" value="LACI-RELATED TRANSCRIPTIONAL REPRESSOR"/>
    <property type="match status" value="1"/>
</dbReference>
<keyword evidence="1" id="KW-0805">Transcription regulation</keyword>
<evidence type="ECO:0000256" key="2">
    <source>
        <dbReference type="ARBA" id="ARBA00023125"/>
    </source>
</evidence>
<evidence type="ECO:0000259" key="4">
    <source>
        <dbReference type="PROSITE" id="PS50932"/>
    </source>
</evidence>
<dbReference type="PROSITE" id="PS50932">
    <property type="entry name" value="HTH_LACI_2"/>
    <property type="match status" value="1"/>
</dbReference>
<keyword evidence="2" id="KW-0238">DNA-binding</keyword>
<gene>
    <name evidence="5" type="ORF">B843_12340</name>
</gene>
<dbReference type="EMBL" id="CP004353">
    <property type="protein sequence ID" value="AHI23844.1"/>
    <property type="molecule type" value="Genomic_DNA"/>
</dbReference>
<keyword evidence="3" id="KW-0804">Transcription</keyword>
<dbReference type="KEGG" id="cvt:B843_12340"/>
<dbReference type="InterPro" id="IPR028082">
    <property type="entry name" value="Peripla_BP_I"/>
</dbReference>
<evidence type="ECO:0000313" key="5">
    <source>
        <dbReference type="EMBL" id="AHI23844.1"/>
    </source>
</evidence>
<dbReference type="Pfam" id="PF00356">
    <property type="entry name" value="LacI"/>
    <property type="match status" value="1"/>
</dbReference>
<dbReference type="InterPro" id="IPR000843">
    <property type="entry name" value="HTH_LacI"/>
</dbReference>
<dbReference type="GO" id="GO:0003700">
    <property type="term" value="F:DNA-binding transcription factor activity"/>
    <property type="evidence" value="ECO:0007669"/>
    <property type="project" value="TreeGrafter"/>
</dbReference>
<dbReference type="SUPFAM" id="SSF47413">
    <property type="entry name" value="lambda repressor-like DNA-binding domains"/>
    <property type="match status" value="1"/>
</dbReference>
<dbReference type="Gene3D" id="1.10.260.40">
    <property type="entry name" value="lambda repressor-like DNA-binding domains"/>
    <property type="match status" value="1"/>
</dbReference>